<evidence type="ECO:0000259" key="4">
    <source>
        <dbReference type="Pfam" id="PF22596"/>
    </source>
</evidence>
<reference evidence="6 7" key="1">
    <citation type="submission" date="2024-10" db="EMBL/GenBank/DDBJ databases">
        <title>The Natural Products Discovery Center: Release of the First 8490 Sequenced Strains for Exploring Actinobacteria Biosynthetic Diversity.</title>
        <authorList>
            <person name="Kalkreuter E."/>
            <person name="Kautsar S.A."/>
            <person name="Yang D."/>
            <person name="Bader C.D."/>
            <person name="Teijaro C.N."/>
            <person name="Fluegel L."/>
            <person name="Davis C.M."/>
            <person name="Simpson J.R."/>
            <person name="Lauterbach L."/>
            <person name="Steele A.D."/>
            <person name="Gui C."/>
            <person name="Meng S."/>
            <person name="Li G."/>
            <person name="Viehrig K."/>
            <person name="Ye F."/>
            <person name="Su P."/>
            <person name="Kiefer A.F."/>
            <person name="Nichols A."/>
            <person name="Cepeda A.J."/>
            <person name="Yan W."/>
            <person name="Fan B."/>
            <person name="Jiang Y."/>
            <person name="Adhikari A."/>
            <person name="Zheng C.-J."/>
            <person name="Schuster L."/>
            <person name="Cowan T.M."/>
            <person name="Smanski M.J."/>
            <person name="Chevrette M.G."/>
            <person name="De Carvalho L.P.S."/>
            <person name="Shen B."/>
        </authorList>
    </citation>
    <scope>NUCLEOTIDE SEQUENCE [LARGE SCALE GENOMIC DNA]</scope>
    <source>
        <strain evidence="6 7">NPDC093086</strain>
    </source>
</reference>
<feature type="region of interest" description="Disordered" evidence="2">
    <location>
        <begin position="1524"/>
        <end position="1552"/>
    </location>
</feature>
<dbReference type="Pfam" id="PF20148">
    <property type="entry name" value="DUF6531"/>
    <property type="match status" value="1"/>
</dbReference>
<dbReference type="PANTHER" id="PTHR32305:SF15">
    <property type="entry name" value="PROTEIN RHSA-RELATED"/>
    <property type="match status" value="1"/>
</dbReference>
<feature type="domain" description="Teneurin-like YD-shell" evidence="5">
    <location>
        <begin position="850"/>
        <end position="975"/>
    </location>
</feature>
<feature type="region of interest" description="Disordered" evidence="2">
    <location>
        <begin position="39"/>
        <end position="86"/>
    </location>
</feature>
<dbReference type="NCBIfam" id="TIGR01643">
    <property type="entry name" value="YD_repeat_2x"/>
    <property type="match status" value="14"/>
</dbReference>
<evidence type="ECO:0000256" key="1">
    <source>
        <dbReference type="ARBA" id="ARBA00022737"/>
    </source>
</evidence>
<protein>
    <submittedName>
        <fullName evidence="6">DUF6531 domain-containing protein</fullName>
    </submittedName>
</protein>
<evidence type="ECO:0000313" key="7">
    <source>
        <dbReference type="Proteomes" id="UP001617907"/>
    </source>
</evidence>
<evidence type="ECO:0000259" key="5">
    <source>
        <dbReference type="Pfam" id="PF25023"/>
    </source>
</evidence>
<dbReference type="InterPro" id="IPR054695">
    <property type="entry name" value="Pierisin-like_dom"/>
</dbReference>
<dbReference type="PANTHER" id="PTHR32305">
    <property type="match status" value="1"/>
</dbReference>
<organism evidence="6 7">
    <name type="scientific">Streptomyces ardesiacus</name>
    <dbReference type="NCBI Taxonomy" id="285564"/>
    <lineage>
        <taxon>Bacteria</taxon>
        <taxon>Bacillati</taxon>
        <taxon>Actinomycetota</taxon>
        <taxon>Actinomycetes</taxon>
        <taxon>Kitasatosporales</taxon>
        <taxon>Streptomycetaceae</taxon>
        <taxon>Streptomyces</taxon>
    </lineage>
</organism>
<dbReference type="Pfam" id="PF25023">
    <property type="entry name" value="TEN_YD-shell"/>
    <property type="match status" value="2"/>
</dbReference>
<feature type="domain" description="Pierisin-like" evidence="4">
    <location>
        <begin position="1708"/>
        <end position="1831"/>
    </location>
</feature>
<dbReference type="Pfam" id="PF22596">
    <property type="entry name" value="Scabin-like"/>
    <property type="match status" value="1"/>
</dbReference>
<feature type="domain" description="Teneurin-like YD-shell" evidence="5">
    <location>
        <begin position="1282"/>
        <end position="1531"/>
    </location>
</feature>
<gene>
    <name evidence="6" type="ORF">ACIQFM_25860</name>
</gene>
<feature type="domain" description="DUF6531" evidence="3">
    <location>
        <begin position="308"/>
        <end position="381"/>
    </location>
</feature>
<dbReference type="Gene3D" id="2.180.10.10">
    <property type="entry name" value="RHS repeat-associated core"/>
    <property type="match status" value="5"/>
</dbReference>
<dbReference type="InterPro" id="IPR022385">
    <property type="entry name" value="Rhs_assc_core"/>
</dbReference>
<name>A0ABW8HHV7_9ACTN</name>
<dbReference type="Gene3D" id="3.90.210.10">
    <property type="entry name" value="Heat-Labile Enterotoxin, subunit A"/>
    <property type="match status" value="1"/>
</dbReference>
<feature type="compositionally biased region" description="Polar residues" evidence="2">
    <location>
        <begin position="1539"/>
        <end position="1552"/>
    </location>
</feature>
<comment type="caution">
    <text evidence="6">The sequence shown here is derived from an EMBL/GenBank/DDBJ whole genome shotgun (WGS) entry which is preliminary data.</text>
</comment>
<keyword evidence="1" id="KW-0677">Repeat</keyword>
<evidence type="ECO:0000256" key="2">
    <source>
        <dbReference type="SAM" id="MobiDB-lite"/>
    </source>
</evidence>
<sequence>MLASVSGRVRALIVLVVLSVVAGGGWLVKVSGSDADGVDEAYTYRGPQPAAHQEPVTPEQRREQTQGKAKPVKPHALPTTQSKPATSAQIRLLKENQKQLPLLGPKSPAGHASSDNPVSRASFTTFSEAATAASYSAGALYVVSQDPFGNTAAQQGGFLMTLGNHIGAAVPGEPLRVSAAIWQTGGEDDEIHPVKVTWKVDYYGCRLSQEDNESFDFGQTVQAPTLNSDRVFPVVNATFTVPSTQCRYPVPAYTIHICTQVADDPTDTGGCGAYNMFYIVPSLPDGAACAAVCGDASGAAGTTVMRADPVNTATGAFTEAFTDAQVPAPGVPLSVGRVYSSDNTLTGALGKGWNLPWETRLLLEADGDAVLVGEGGTRHTYTKASGGKFDTPAQARSTLAVDGTGFKLTTADHATYSFNGSGQLTAVKDRTGRGLTLTYTGGKPTAITDAAGRKAVLAYTGDLLDKVTLADGRAVDYGYTGSRLTSVTGLDGEAESYGYDTAGRLNRVTDARDKQVTFNSYDTQGRVTSQTDALGHETTFSYSENGAFDQVDVTAPDGGVWTDVYYQNVLFTQIDPLNNKSYYRYDEFFNRTSTIDAEVRETEYDYDTSGRLKRRSSSASDEEWSYDTNGNVETYEDGEYNEYTFGYNTADQVATVEDPLGKVTAYGYDDATGLLKTVTTPSGKTTSYGYDTDGNLTSVTTPKGNRTTYTYFPSGQVKTVVDPRGNVDGADPAKYTTAYTYDAADRVKTVTDALGHTTSFAYDEVGNLRTVTDAAKRTTAYGYNDAGRLTSVTDPAQKTTVLGYDPVGRLVKETNRRGATVTYEYDKAGNQIQVVTARGNAAGTDAKQYTWTFGYDKVGNRKTVTDPLAKTTAFTWDADNRPLSVTDPLNHTRTVTYDDNGHVETTRDSLGHGMTLTYDDAGRLATSKRWRGDATRYEYNDDGHLSAEVTPEAERTTYTYNDDGQLATLVDPRGNATGADPAKFTWSFGYDPAGHPASVTDPLGHQRTTGYDAVGNVTTVTDARGKKTGYEYDALNRPTKVTAPDTGATTFTYNTAGFLATSTDANTHTSTYGYNADGQLTSVKNPLGKTVSYEYDLDGNRTKYTNARAQTITTTVDARNLPTKISYSDGTPAQTYVYDDASRITKVTDATGTRTLTYDDDNKIETITAPGASKPFTYRWNTDDTLKSRTYPDGRSTSYTYDETGRITSQTTNSKAVSYAYDKAGNLTTATLPTTTARTETRTYDAAGRLASLTTPTLDNTFTYDANNRLIAETPAAGKPTRYGYDDAGRMTRVCTDTTATPCLTGTTGSTYTYDKVGNLKTATEAGTSTAYTYDAGDQLLSTTTGTATTSYTYDADGNQTKDNDGTYTYDPAGRLKAATIGTNNYAFTHDADGNRTAVKKNNTLAGTSLWDINNALPQIATDTNTTGATGADYHYDPDGTARSMDRAAGAYYFTQDRQNSVSTVYDAAGTDNYRYTYNPWGKPTGKATITGGQTSPYGYTGQYNDPYLPDRLQLRARSYDTDQRRFTTQDPIPAAPDNPNQSPYNYADNNPANLADPTGQCPMCIGAIIGSVVSGSVYAFTHQDDFDWGDFAAATTQGAVVGAVGGILAPAGTALASQLGLQGGRALGVAVVTDAAIGAGLTWAINTALCQPTTPTDLLVGAITGGLNALVGPAWNGLKGRFFGAKAHPFPHINVSPRAVVNLKTVFRGDARTPDSVYDSGFMPKAGATNTDLEQYGIWNTPSVWVGASKKSDRAMAFPKGRKFGEGSWVYTIAPSGPGISMNKALGFGYPHRIEKEVVYPGGIDPSRIVGGQYYVNGMPKGKFIPNPGYGGGS</sequence>
<dbReference type="Pfam" id="PF05593">
    <property type="entry name" value="RHS_repeat"/>
    <property type="match status" value="8"/>
</dbReference>
<accession>A0ABW8HHV7</accession>
<dbReference type="InterPro" id="IPR031325">
    <property type="entry name" value="RHS_repeat"/>
</dbReference>
<dbReference type="InterPro" id="IPR050708">
    <property type="entry name" value="T6SS_VgrG/RHS"/>
</dbReference>
<dbReference type="InterPro" id="IPR045351">
    <property type="entry name" value="DUF6531"/>
</dbReference>
<dbReference type="EMBL" id="JBIVPC010000014">
    <property type="protein sequence ID" value="MFJ6039673.1"/>
    <property type="molecule type" value="Genomic_DNA"/>
</dbReference>
<dbReference type="Proteomes" id="UP001617907">
    <property type="component" value="Unassembled WGS sequence"/>
</dbReference>
<dbReference type="InterPro" id="IPR006530">
    <property type="entry name" value="YD"/>
</dbReference>
<evidence type="ECO:0000313" key="6">
    <source>
        <dbReference type="EMBL" id="MFJ6039673.1"/>
    </source>
</evidence>
<dbReference type="NCBIfam" id="TIGR03696">
    <property type="entry name" value="Rhs_assc_core"/>
    <property type="match status" value="1"/>
</dbReference>
<dbReference type="InterPro" id="IPR056823">
    <property type="entry name" value="TEN-like_YD-shell"/>
</dbReference>
<proteinExistence type="predicted"/>
<dbReference type="RefSeq" id="WP_350890613.1">
    <property type="nucleotide sequence ID" value="NZ_JBEOTR010000009.1"/>
</dbReference>
<evidence type="ECO:0000259" key="3">
    <source>
        <dbReference type="Pfam" id="PF20148"/>
    </source>
</evidence>
<keyword evidence="7" id="KW-1185">Reference proteome</keyword>
<dbReference type="SUPFAM" id="SSF56399">
    <property type="entry name" value="ADP-ribosylation"/>
    <property type="match status" value="1"/>
</dbReference>
<feature type="region of interest" description="Disordered" evidence="2">
    <location>
        <begin position="607"/>
        <end position="630"/>
    </location>
</feature>